<dbReference type="Pfam" id="PF02255">
    <property type="entry name" value="PTS_IIA"/>
    <property type="match status" value="1"/>
</dbReference>
<evidence type="ECO:0000256" key="1">
    <source>
        <dbReference type="ARBA" id="ARBA00022448"/>
    </source>
</evidence>
<protein>
    <submittedName>
        <fullName evidence="8">PTS lactose/cellobiose transporter subunit IIA</fullName>
    </submittedName>
</protein>
<keyword evidence="3" id="KW-0808">Transferase</keyword>
<dbReference type="AlphaFoldDB" id="A0A413FI95"/>
<keyword evidence="2" id="KW-0762">Sugar transport</keyword>
<evidence type="ECO:0000313" key="9">
    <source>
        <dbReference type="Proteomes" id="UP000283880"/>
    </source>
</evidence>
<dbReference type="GO" id="GO:0009401">
    <property type="term" value="P:phosphoenolpyruvate-dependent sugar phosphotransferase system"/>
    <property type="evidence" value="ECO:0007669"/>
    <property type="project" value="UniProtKB-KW"/>
</dbReference>
<dbReference type="GO" id="GO:0046872">
    <property type="term" value="F:metal ion binding"/>
    <property type="evidence" value="ECO:0007669"/>
    <property type="project" value="UniProtKB-KW"/>
</dbReference>
<dbReference type="PIRSF" id="PIRSF000699">
    <property type="entry name" value="PTS_IILac_III"/>
    <property type="match status" value="1"/>
</dbReference>
<gene>
    <name evidence="8" type="ORF">DWV29_07375</name>
</gene>
<evidence type="ECO:0000256" key="4">
    <source>
        <dbReference type="ARBA" id="ARBA00022683"/>
    </source>
</evidence>
<dbReference type="InterPro" id="IPR036542">
    <property type="entry name" value="PTS_IIA_lac/cel_sf"/>
</dbReference>
<accession>A0A413FI95</accession>
<keyword evidence="4" id="KW-0598">Phosphotransferase system</keyword>
<dbReference type="PANTHER" id="PTHR34382:SF7">
    <property type="entry name" value="PTS SYSTEM N,N'-DIACETYLCHITOBIOSE-SPECIFIC EIIA COMPONENT"/>
    <property type="match status" value="1"/>
</dbReference>
<evidence type="ECO:0000256" key="7">
    <source>
        <dbReference type="PROSITE-ProRule" id="PRU00418"/>
    </source>
</evidence>
<evidence type="ECO:0000256" key="6">
    <source>
        <dbReference type="PIRSR" id="PIRSR000699-2"/>
    </source>
</evidence>
<dbReference type="EMBL" id="QSBM01000004">
    <property type="protein sequence ID" value="RGX30978.1"/>
    <property type="molecule type" value="Genomic_DNA"/>
</dbReference>
<comment type="cofactor">
    <cofactor evidence="6">
        <name>Mg(2+)</name>
        <dbReference type="ChEBI" id="CHEBI:18420"/>
    </cofactor>
    <text evidence="6">Binds 1 Mg(2+) ion per trimer.</text>
</comment>
<evidence type="ECO:0000256" key="3">
    <source>
        <dbReference type="ARBA" id="ARBA00022679"/>
    </source>
</evidence>
<dbReference type="GO" id="GO:0016740">
    <property type="term" value="F:transferase activity"/>
    <property type="evidence" value="ECO:0007669"/>
    <property type="project" value="UniProtKB-KW"/>
</dbReference>
<dbReference type="PANTHER" id="PTHR34382">
    <property type="entry name" value="PTS SYSTEM N,N'-DIACETYLCHITOBIOSE-SPECIFIC EIIA COMPONENT"/>
    <property type="match status" value="1"/>
</dbReference>
<dbReference type="PROSITE" id="PS51095">
    <property type="entry name" value="PTS_EIIA_TYPE_3"/>
    <property type="match status" value="1"/>
</dbReference>
<dbReference type="Gene3D" id="1.20.58.80">
    <property type="entry name" value="Phosphotransferase system, lactose/cellobiose-type IIA subunit"/>
    <property type="match status" value="1"/>
</dbReference>
<dbReference type="InterPro" id="IPR003188">
    <property type="entry name" value="PTS_IIA_lac/cel"/>
</dbReference>
<organism evidence="8 9">
    <name type="scientific">Enterocloster asparagiformis</name>
    <dbReference type="NCBI Taxonomy" id="333367"/>
    <lineage>
        <taxon>Bacteria</taxon>
        <taxon>Bacillati</taxon>
        <taxon>Bacillota</taxon>
        <taxon>Clostridia</taxon>
        <taxon>Lachnospirales</taxon>
        <taxon>Lachnospiraceae</taxon>
        <taxon>Enterocloster</taxon>
    </lineage>
</organism>
<reference evidence="8 9" key="1">
    <citation type="submission" date="2018-08" db="EMBL/GenBank/DDBJ databases">
        <title>A genome reference for cultivated species of the human gut microbiota.</title>
        <authorList>
            <person name="Zou Y."/>
            <person name="Xue W."/>
            <person name="Luo G."/>
        </authorList>
    </citation>
    <scope>NUCLEOTIDE SEQUENCE [LARGE SCALE GENOMIC DNA]</scope>
    <source>
        <strain evidence="8 9">AF04-15</strain>
    </source>
</reference>
<keyword evidence="6" id="KW-0479">Metal-binding</keyword>
<proteinExistence type="predicted"/>
<keyword evidence="1" id="KW-0813">Transport</keyword>
<feature type="binding site" evidence="6">
    <location>
        <position position="92"/>
    </location>
    <ligand>
        <name>Mg(2+)</name>
        <dbReference type="ChEBI" id="CHEBI:18420"/>
        <note>ligand shared between all trimeric partners</note>
    </ligand>
</feature>
<sequence>MAFSVRERHTGKKMKDINSIAIEVVMKSGDGRVKIDEALDALALGDLAKAETLLKEASDLVVQAHNAQTEVIQSQVGGENMEYSLLFIHAQDTLMTINTELRMAKKLLPIVKMLLAKKEAE</sequence>
<keyword evidence="6" id="KW-0460">Magnesium</keyword>
<dbReference type="SUPFAM" id="SSF46973">
    <property type="entry name" value="Enzyme IIa from lactose specific PTS, IIa-lac"/>
    <property type="match status" value="1"/>
</dbReference>
<feature type="modified residue" description="Phosphohistidine; by HPr" evidence="7">
    <location>
        <position position="89"/>
    </location>
</feature>
<evidence type="ECO:0000256" key="5">
    <source>
        <dbReference type="PIRSR" id="PIRSR000699-1"/>
    </source>
</evidence>
<name>A0A413FI95_9FIRM</name>
<dbReference type="Proteomes" id="UP000283880">
    <property type="component" value="Unassembled WGS sequence"/>
</dbReference>
<evidence type="ECO:0000313" key="8">
    <source>
        <dbReference type="EMBL" id="RGX30978.1"/>
    </source>
</evidence>
<feature type="active site" description="Tele-phosphohistidine intermediate" evidence="5">
    <location>
        <position position="89"/>
    </location>
</feature>
<comment type="caution">
    <text evidence="8">The sequence shown here is derived from an EMBL/GenBank/DDBJ whole genome shotgun (WGS) entry which is preliminary data.</text>
</comment>
<evidence type="ECO:0000256" key="2">
    <source>
        <dbReference type="ARBA" id="ARBA00022597"/>
    </source>
</evidence>